<feature type="compositionally biased region" description="Basic and acidic residues" evidence="1">
    <location>
        <begin position="28"/>
        <end position="43"/>
    </location>
</feature>
<dbReference type="Gene3D" id="1.10.274.30">
    <property type="entry name" value="MRG domain"/>
    <property type="match status" value="1"/>
</dbReference>
<name>A0A914P966_9BILA</name>
<evidence type="ECO:0000313" key="4">
    <source>
        <dbReference type="WBParaSite" id="PDA_v2.g11261.t1"/>
    </source>
</evidence>
<accession>A0A914P966</accession>
<dbReference type="PROSITE" id="PS51640">
    <property type="entry name" value="MRG"/>
    <property type="match status" value="1"/>
</dbReference>
<dbReference type="Pfam" id="PF05712">
    <property type="entry name" value="MRG"/>
    <property type="match status" value="1"/>
</dbReference>
<organism evidence="3 4">
    <name type="scientific">Panagrolaimus davidi</name>
    <dbReference type="NCBI Taxonomy" id="227884"/>
    <lineage>
        <taxon>Eukaryota</taxon>
        <taxon>Metazoa</taxon>
        <taxon>Ecdysozoa</taxon>
        <taxon>Nematoda</taxon>
        <taxon>Chromadorea</taxon>
        <taxon>Rhabditida</taxon>
        <taxon>Tylenchina</taxon>
        <taxon>Panagrolaimomorpha</taxon>
        <taxon>Panagrolaimoidea</taxon>
        <taxon>Panagrolaimidae</taxon>
        <taxon>Panagrolaimus</taxon>
    </lineage>
</organism>
<feature type="domain" description="MRG" evidence="2">
    <location>
        <begin position="31"/>
        <end position="125"/>
    </location>
</feature>
<feature type="region of interest" description="Disordered" evidence="1">
    <location>
        <begin position="1"/>
        <end position="55"/>
    </location>
</feature>
<evidence type="ECO:0000256" key="1">
    <source>
        <dbReference type="SAM" id="MobiDB-lite"/>
    </source>
</evidence>
<reference evidence="4" key="1">
    <citation type="submission" date="2022-11" db="UniProtKB">
        <authorList>
            <consortium name="WormBaseParasite"/>
        </authorList>
    </citation>
    <scope>IDENTIFICATION</scope>
</reference>
<proteinExistence type="predicted"/>
<evidence type="ECO:0000259" key="2">
    <source>
        <dbReference type="Pfam" id="PF05712"/>
    </source>
</evidence>
<dbReference type="InterPro" id="IPR038217">
    <property type="entry name" value="MRG_C_sf"/>
</dbReference>
<feature type="compositionally biased region" description="Acidic residues" evidence="1">
    <location>
        <begin position="1"/>
        <end position="12"/>
    </location>
</feature>
<sequence length="126" mass="14698">MSEEAKEDEDMAFEPPKQIKSDATTEGESDKRQLRETRNKKSTTEQPPLKIEQAGSKNFEIGNDFNFADTYGFIHLVRFFYFYNSLLKSDTVANGIYTKYAELVNEIVQFLCLNVSTYFKIEEDYF</sequence>
<dbReference type="AlphaFoldDB" id="A0A914P966"/>
<dbReference type="WBParaSite" id="PDA_v2.g11261.t1">
    <property type="protein sequence ID" value="PDA_v2.g11261.t1"/>
    <property type="gene ID" value="PDA_v2.g11261"/>
</dbReference>
<dbReference type="InterPro" id="IPR026541">
    <property type="entry name" value="MRG_dom"/>
</dbReference>
<keyword evidence="3" id="KW-1185">Reference proteome</keyword>
<evidence type="ECO:0000313" key="3">
    <source>
        <dbReference type="Proteomes" id="UP000887578"/>
    </source>
</evidence>
<dbReference type="Proteomes" id="UP000887578">
    <property type="component" value="Unplaced"/>
</dbReference>
<protein>
    <submittedName>
        <fullName evidence="4">MRG domain-containing protein</fullName>
    </submittedName>
</protein>